<dbReference type="InterPro" id="IPR011105">
    <property type="entry name" value="Cell_wall_hydrolase_SleB"/>
</dbReference>
<evidence type="ECO:0000259" key="3">
    <source>
        <dbReference type="Pfam" id="PF07486"/>
    </source>
</evidence>
<evidence type="ECO:0000256" key="2">
    <source>
        <dbReference type="SAM" id="Phobius"/>
    </source>
</evidence>
<dbReference type="Proteomes" id="UP000555448">
    <property type="component" value="Unassembled WGS sequence"/>
</dbReference>
<proteinExistence type="predicted"/>
<accession>A0A7W7K710</accession>
<organism evidence="4 5">
    <name type="scientific">Novosphingobium chloroacetimidivorans</name>
    <dbReference type="NCBI Taxonomy" id="1428314"/>
    <lineage>
        <taxon>Bacteria</taxon>
        <taxon>Pseudomonadati</taxon>
        <taxon>Pseudomonadota</taxon>
        <taxon>Alphaproteobacteria</taxon>
        <taxon>Sphingomonadales</taxon>
        <taxon>Sphingomonadaceae</taxon>
        <taxon>Novosphingobium</taxon>
    </lineage>
</organism>
<dbReference type="Pfam" id="PF07486">
    <property type="entry name" value="Hydrolase_2"/>
    <property type="match status" value="1"/>
</dbReference>
<keyword evidence="2" id="KW-1133">Transmembrane helix</keyword>
<gene>
    <name evidence="4" type="ORF">HNO88_000724</name>
</gene>
<feature type="region of interest" description="Disordered" evidence="1">
    <location>
        <begin position="59"/>
        <end position="82"/>
    </location>
</feature>
<dbReference type="AlphaFoldDB" id="A0A7W7K710"/>
<name>A0A7W7K710_9SPHN</name>
<dbReference type="RefSeq" id="WP_246381144.1">
    <property type="nucleotide sequence ID" value="NZ_JACHLR010000002.1"/>
</dbReference>
<feature type="domain" description="Cell wall hydrolase SleB" evidence="3">
    <location>
        <begin position="131"/>
        <end position="237"/>
    </location>
</feature>
<keyword evidence="5" id="KW-1185">Reference proteome</keyword>
<feature type="transmembrane region" description="Helical" evidence="2">
    <location>
        <begin position="20"/>
        <end position="39"/>
    </location>
</feature>
<keyword evidence="4" id="KW-0378">Hydrolase</keyword>
<evidence type="ECO:0000313" key="4">
    <source>
        <dbReference type="EMBL" id="MBB4857417.1"/>
    </source>
</evidence>
<dbReference type="GO" id="GO:0016787">
    <property type="term" value="F:hydrolase activity"/>
    <property type="evidence" value="ECO:0007669"/>
    <property type="project" value="UniProtKB-KW"/>
</dbReference>
<reference evidence="4 5" key="1">
    <citation type="submission" date="2020-08" db="EMBL/GenBank/DDBJ databases">
        <title>Functional genomics of gut bacteria from endangered species of beetles.</title>
        <authorList>
            <person name="Carlos-Shanley C."/>
        </authorList>
    </citation>
    <scope>NUCLEOTIDE SEQUENCE [LARGE SCALE GENOMIC DNA]</scope>
    <source>
        <strain evidence="4 5">S00245</strain>
    </source>
</reference>
<comment type="caution">
    <text evidence="4">The sequence shown here is derived from an EMBL/GenBank/DDBJ whole genome shotgun (WGS) entry which is preliminary data.</text>
</comment>
<keyword evidence="2" id="KW-0812">Transmembrane</keyword>
<dbReference type="EMBL" id="JACHLR010000002">
    <property type="protein sequence ID" value="MBB4857417.1"/>
    <property type="molecule type" value="Genomic_DNA"/>
</dbReference>
<keyword evidence="2" id="KW-0472">Membrane</keyword>
<sequence length="442" mass="46846">MGLLHLAAAAWAHPPARWRLVGAAVLSAAWFILLALWLLPHAPGRVIGSAPQELRISDVSTLPGRPSVDTLTSQPTPAPIKGSEAFRRNAMTPFVATGRAAAPFHLGGTPQEYVQARACLAAAMLYEAGSDAAGQMAVGQVILNRVRHPAFPHSVCGVVLQGSERATGCQFTFTCDGALSRRHADAAIDRALARAGLMLDGMVYPGVGLATHYHTEQVYPWWSPKLEKIARVGTHLFLRWPGFWGSAAALTGRHRTPEPGTNLFAHFGSLGAEALAASAAPSATSVQTAARIEPQLAALDHDPLQTATRRFEVPASPPRSAGSADAVPISRRLDAAWQRPAKAASAVMGAPVVQGMRLLRMFPDKGAFYVELAPGSSEGTRRRSAQALCGGRDRCDVYGWSSAGEAPSILPSDRQFKPAPAFHFVWEPARGGRAVPPSANAL</sequence>
<dbReference type="InterPro" id="IPR042047">
    <property type="entry name" value="SleB_dom1"/>
</dbReference>
<protein>
    <submittedName>
        <fullName evidence="4">Spore germination cell wall hydrolase CwlJ-like protein</fullName>
    </submittedName>
</protein>
<evidence type="ECO:0000256" key="1">
    <source>
        <dbReference type="SAM" id="MobiDB-lite"/>
    </source>
</evidence>
<evidence type="ECO:0000313" key="5">
    <source>
        <dbReference type="Proteomes" id="UP000555448"/>
    </source>
</evidence>
<dbReference type="Gene3D" id="1.10.10.2520">
    <property type="entry name" value="Cell wall hydrolase SleB, domain 1"/>
    <property type="match status" value="1"/>
</dbReference>